<feature type="transmembrane region" description="Helical" evidence="1">
    <location>
        <begin position="120"/>
        <end position="138"/>
    </location>
</feature>
<dbReference type="EMBL" id="SRLO01000025">
    <property type="protein sequence ID" value="TNN84644.1"/>
    <property type="molecule type" value="Genomic_DNA"/>
</dbReference>
<evidence type="ECO:0000313" key="3">
    <source>
        <dbReference type="Proteomes" id="UP000314294"/>
    </source>
</evidence>
<sequence>MSERTHSTRPCMAAFISAVKPWQFLLSMSNPEYCDECCVSLAVLPVDVQMRTLSQRYDDVHEALVTCNQQPCLRRKEKGQRLRAFRRRAALRVRERIIRRVEGVVRRDSPTVLQVLKVNFFEFIVVFLPSVVLLLFLLTRAQIVLVVRVGPRLLDGSRVDLGDASPNCGGVSPGFVLLMELFNPDRRDASSIPVVRDQHHLTPEPRALSSGQSAAWHAGRWHGTARLSRQERNQTYRNLP</sequence>
<organism evidence="2 3">
    <name type="scientific">Liparis tanakae</name>
    <name type="common">Tanaka's snailfish</name>
    <dbReference type="NCBI Taxonomy" id="230148"/>
    <lineage>
        <taxon>Eukaryota</taxon>
        <taxon>Metazoa</taxon>
        <taxon>Chordata</taxon>
        <taxon>Craniata</taxon>
        <taxon>Vertebrata</taxon>
        <taxon>Euteleostomi</taxon>
        <taxon>Actinopterygii</taxon>
        <taxon>Neopterygii</taxon>
        <taxon>Teleostei</taxon>
        <taxon>Neoteleostei</taxon>
        <taxon>Acanthomorphata</taxon>
        <taxon>Eupercaria</taxon>
        <taxon>Perciformes</taxon>
        <taxon>Cottioidei</taxon>
        <taxon>Cottales</taxon>
        <taxon>Liparidae</taxon>
        <taxon>Liparis</taxon>
    </lineage>
</organism>
<reference evidence="2 3" key="1">
    <citation type="submission" date="2019-03" db="EMBL/GenBank/DDBJ databases">
        <title>First draft genome of Liparis tanakae, snailfish: a comprehensive survey of snailfish specific genes.</title>
        <authorList>
            <person name="Kim W."/>
            <person name="Song I."/>
            <person name="Jeong J.-H."/>
            <person name="Kim D."/>
            <person name="Kim S."/>
            <person name="Ryu S."/>
            <person name="Song J.Y."/>
            <person name="Lee S.K."/>
        </authorList>
    </citation>
    <scope>NUCLEOTIDE SEQUENCE [LARGE SCALE GENOMIC DNA]</scope>
    <source>
        <tissue evidence="2">Muscle</tissue>
    </source>
</reference>
<evidence type="ECO:0000313" key="2">
    <source>
        <dbReference type="EMBL" id="TNN84644.1"/>
    </source>
</evidence>
<dbReference type="Proteomes" id="UP000314294">
    <property type="component" value="Unassembled WGS sequence"/>
</dbReference>
<gene>
    <name evidence="2" type="ORF">EYF80_005059</name>
</gene>
<keyword evidence="1" id="KW-0472">Membrane</keyword>
<protein>
    <submittedName>
        <fullName evidence="2">Uncharacterized protein</fullName>
    </submittedName>
</protein>
<accession>A0A4Z2J430</accession>
<name>A0A4Z2J430_9TELE</name>
<comment type="caution">
    <text evidence="2">The sequence shown here is derived from an EMBL/GenBank/DDBJ whole genome shotgun (WGS) entry which is preliminary data.</text>
</comment>
<keyword evidence="1" id="KW-0812">Transmembrane</keyword>
<proteinExistence type="predicted"/>
<evidence type="ECO:0000256" key="1">
    <source>
        <dbReference type="SAM" id="Phobius"/>
    </source>
</evidence>
<dbReference type="AlphaFoldDB" id="A0A4Z2J430"/>
<keyword evidence="3" id="KW-1185">Reference proteome</keyword>
<keyword evidence="1" id="KW-1133">Transmembrane helix</keyword>